<dbReference type="InterPro" id="IPR001509">
    <property type="entry name" value="Epimerase_deHydtase"/>
</dbReference>
<dbReference type="Gene3D" id="3.40.50.720">
    <property type="entry name" value="NAD(P)-binding Rossmann-like Domain"/>
    <property type="match status" value="1"/>
</dbReference>
<dbReference type="RefSeq" id="WP_322856679.1">
    <property type="nucleotide sequence ID" value="NZ_JAYDCJ010000003.1"/>
</dbReference>
<dbReference type="PANTHER" id="PTHR11092:SF0">
    <property type="entry name" value="EPIMERASE FAMILY PROTEIN SDR39U1"/>
    <property type="match status" value="1"/>
</dbReference>
<dbReference type="InterPro" id="IPR013549">
    <property type="entry name" value="DUF1731"/>
</dbReference>
<accession>A0ABU5P2H0</accession>
<evidence type="ECO:0000259" key="2">
    <source>
        <dbReference type="Pfam" id="PF01370"/>
    </source>
</evidence>
<comment type="similarity">
    <text evidence="1">Belongs to the NAD(P)-dependent epimerase/dehydratase family. SDR39U1 subfamily.</text>
</comment>
<organism evidence="4 5">
    <name type="scientific">Marinobacter qingdaonensis</name>
    <dbReference type="NCBI Taxonomy" id="3108486"/>
    <lineage>
        <taxon>Bacteria</taxon>
        <taxon>Pseudomonadati</taxon>
        <taxon>Pseudomonadota</taxon>
        <taxon>Gammaproteobacteria</taxon>
        <taxon>Pseudomonadales</taxon>
        <taxon>Marinobacteraceae</taxon>
        <taxon>Marinobacter</taxon>
    </lineage>
</organism>
<dbReference type="InterPro" id="IPR010099">
    <property type="entry name" value="SDR39U1"/>
</dbReference>
<proteinExistence type="inferred from homology"/>
<reference evidence="4 5" key="1">
    <citation type="submission" date="2023-12" db="EMBL/GenBank/DDBJ databases">
        <title>Marinobacter qingdaonensis sp. nov., isolated from the intertidal sediment of Qingdao, PR China.</title>
        <authorList>
            <person name="Li Y."/>
        </authorList>
    </citation>
    <scope>NUCLEOTIDE SEQUENCE [LARGE SCALE GENOMIC DNA]</scope>
    <source>
        <strain evidence="4 5">ASW11-75</strain>
    </source>
</reference>
<evidence type="ECO:0000313" key="4">
    <source>
        <dbReference type="EMBL" id="MEA1082249.1"/>
    </source>
</evidence>
<dbReference type="NCBIfam" id="TIGR01777">
    <property type="entry name" value="yfcH"/>
    <property type="match status" value="1"/>
</dbReference>
<dbReference type="Pfam" id="PF01370">
    <property type="entry name" value="Epimerase"/>
    <property type="match status" value="1"/>
</dbReference>
<keyword evidence="5" id="KW-1185">Reference proteome</keyword>
<gene>
    <name evidence="4" type="ORF">U5822_16370</name>
</gene>
<evidence type="ECO:0000259" key="3">
    <source>
        <dbReference type="Pfam" id="PF08338"/>
    </source>
</evidence>
<dbReference type="Pfam" id="PF08338">
    <property type="entry name" value="DUF1731"/>
    <property type="match status" value="1"/>
</dbReference>
<dbReference type="EMBL" id="JAYDCJ010000003">
    <property type="protein sequence ID" value="MEA1082249.1"/>
    <property type="molecule type" value="Genomic_DNA"/>
</dbReference>
<protein>
    <submittedName>
        <fullName evidence="4">TIGR01777 family oxidoreductase</fullName>
    </submittedName>
</protein>
<dbReference type="SUPFAM" id="SSF51735">
    <property type="entry name" value="NAD(P)-binding Rossmann-fold domains"/>
    <property type="match status" value="1"/>
</dbReference>
<name>A0ABU5P2H0_9GAMM</name>
<feature type="domain" description="NAD-dependent epimerase/dehydratase" evidence="2">
    <location>
        <begin position="5"/>
        <end position="225"/>
    </location>
</feature>
<dbReference type="Proteomes" id="UP001305746">
    <property type="component" value="Unassembled WGS sequence"/>
</dbReference>
<sequence>MNKRVLITGGTGFIGKILCRELLDKGYDLTVYSRQPSTDVLAVCGRVEATQDLHQLRSHPGFDAVINLAGEGIADKRWSENRKQALRDSRIAVTETLVEVIQSWQAQPEVLVSGSAVGFYGDQGDREVTEATPPHDEFTHRLCRDWEQAALAAAQGGVRVCLSRTGVVAGSGGGFLARMLPPFKLGLGGRLGHGQQFMPWVHRQDVLDALIWMLETPQAQGAYNVVSPAPVTNAEFTRCLGKVLHRPTIFPAPSPMLKLALGEMSTLLLTGQRAMPAKLLAEGYNFNFSELEPALREAVR</sequence>
<feature type="domain" description="DUF1731" evidence="3">
    <location>
        <begin position="252"/>
        <end position="297"/>
    </location>
</feature>
<evidence type="ECO:0000256" key="1">
    <source>
        <dbReference type="ARBA" id="ARBA00009353"/>
    </source>
</evidence>
<dbReference type="PANTHER" id="PTHR11092">
    <property type="entry name" value="SUGAR NUCLEOTIDE EPIMERASE RELATED"/>
    <property type="match status" value="1"/>
</dbReference>
<comment type="caution">
    <text evidence="4">The sequence shown here is derived from an EMBL/GenBank/DDBJ whole genome shotgun (WGS) entry which is preliminary data.</text>
</comment>
<dbReference type="InterPro" id="IPR036291">
    <property type="entry name" value="NAD(P)-bd_dom_sf"/>
</dbReference>
<evidence type="ECO:0000313" key="5">
    <source>
        <dbReference type="Proteomes" id="UP001305746"/>
    </source>
</evidence>